<name>T1HSI5_RHOPR</name>
<dbReference type="VEuPathDB" id="VectorBase:RPRC007005"/>
<reference evidence="1" key="1">
    <citation type="submission" date="2015-05" db="UniProtKB">
        <authorList>
            <consortium name="EnsemblMetazoa"/>
        </authorList>
    </citation>
    <scope>IDENTIFICATION</scope>
</reference>
<dbReference type="InterPro" id="IPR036236">
    <property type="entry name" value="Znf_C2H2_sf"/>
</dbReference>
<organism evidence="1 2">
    <name type="scientific">Rhodnius prolixus</name>
    <name type="common">Triatomid bug</name>
    <dbReference type="NCBI Taxonomy" id="13249"/>
    <lineage>
        <taxon>Eukaryota</taxon>
        <taxon>Metazoa</taxon>
        <taxon>Ecdysozoa</taxon>
        <taxon>Arthropoda</taxon>
        <taxon>Hexapoda</taxon>
        <taxon>Insecta</taxon>
        <taxon>Pterygota</taxon>
        <taxon>Neoptera</taxon>
        <taxon>Paraneoptera</taxon>
        <taxon>Hemiptera</taxon>
        <taxon>Heteroptera</taxon>
        <taxon>Panheteroptera</taxon>
        <taxon>Cimicomorpha</taxon>
        <taxon>Reduviidae</taxon>
        <taxon>Triatominae</taxon>
        <taxon>Rhodnius</taxon>
    </lineage>
</organism>
<dbReference type="AlphaFoldDB" id="T1HSI5"/>
<protein>
    <recommendedName>
        <fullName evidence="3">U1-type domain-containing protein</fullName>
    </recommendedName>
</protein>
<evidence type="ECO:0000313" key="1">
    <source>
        <dbReference type="EnsemblMetazoa" id="RPRC007005-PA"/>
    </source>
</evidence>
<dbReference type="SUPFAM" id="SSF57667">
    <property type="entry name" value="beta-beta-alpha zinc fingers"/>
    <property type="match status" value="1"/>
</dbReference>
<proteinExistence type="predicted"/>
<dbReference type="Proteomes" id="UP000015103">
    <property type="component" value="Unassembled WGS sequence"/>
</dbReference>
<dbReference type="EnsemblMetazoa" id="RPRC007005-RA">
    <property type="protein sequence ID" value="RPRC007005-PA"/>
    <property type="gene ID" value="RPRC007005"/>
</dbReference>
<dbReference type="InParanoid" id="T1HSI5"/>
<evidence type="ECO:0000313" key="2">
    <source>
        <dbReference type="Proteomes" id="UP000015103"/>
    </source>
</evidence>
<dbReference type="HOGENOM" id="CLU_1436086_0_0_1"/>
<keyword evidence="2" id="KW-1185">Reference proteome</keyword>
<sequence>MWNCDDCDENSSFQKRNFTMYNFNRGRSASVQRSRKRRSYSVDSRRSHRLRNFDDLEIGNFNYKKDNERFSPFLNGLHWEPYQKKSSSKVSPNAVIKKMMTLLWEKKKIEANKPRTKFIKREPLPPFTGTTSIGDEGVVEGFFCKFCNVYLQDKQQSEKHLLTKSHFKKYLKHEDKDKSKIGSKISKLG</sequence>
<dbReference type="EMBL" id="ACPB03014464">
    <property type="status" value="NOT_ANNOTATED_CDS"/>
    <property type="molecule type" value="Genomic_DNA"/>
</dbReference>
<evidence type="ECO:0008006" key="3">
    <source>
        <dbReference type="Google" id="ProtNLM"/>
    </source>
</evidence>
<accession>T1HSI5</accession>